<dbReference type="PROSITE" id="PS50222">
    <property type="entry name" value="EF_HAND_2"/>
    <property type="match status" value="2"/>
</dbReference>
<dbReference type="EMBL" id="UYRT01081251">
    <property type="protein sequence ID" value="VDN24149.1"/>
    <property type="molecule type" value="Genomic_DNA"/>
</dbReference>
<gene>
    <name evidence="4" type="ORF">GPUH_LOCUS14427</name>
</gene>
<dbReference type="GO" id="GO:0016460">
    <property type="term" value="C:myosin II complex"/>
    <property type="evidence" value="ECO:0007669"/>
    <property type="project" value="TreeGrafter"/>
</dbReference>
<dbReference type="GO" id="GO:0005509">
    <property type="term" value="F:calcium ion binding"/>
    <property type="evidence" value="ECO:0007669"/>
    <property type="project" value="InterPro"/>
</dbReference>
<dbReference type="Proteomes" id="UP000271098">
    <property type="component" value="Unassembled WGS sequence"/>
</dbReference>
<organism evidence="6">
    <name type="scientific">Gongylonema pulchrum</name>
    <dbReference type="NCBI Taxonomy" id="637853"/>
    <lineage>
        <taxon>Eukaryota</taxon>
        <taxon>Metazoa</taxon>
        <taxon>Ecdysozoa</taxon>
        <taxon>Nematoda</taxon>
        <taxon>Chromadorea</taxon>
        <taxon>Rhabditida</taxon>
        <taxon>Spirurina</taxon>
        <taxon>Spiruromorpha</taxon>
        <taxon>Spiruroidea</taxon>
        <taxon>Gongylonematidae</taxon>
        <taxon>Gongylonema</taxon>
    </lineage>
</organism>
<evidence type="ECO:0000256" key="1">
    <source>
        <dbReference type="ARBA" id="ARBA00022737"/>
    </source>
</evidence>
<keyword evidence="1" id="KW-0677">Repeat</keyword>
<dbReference type="OrthoDB" id="26525at2759"/>
<dbReference type="AlphaFoldDB" id="A0A183E0D7"/>
<keyword evidence="5" id="KW-1185">Reference proteome</keyword>
<dbReference type="PROSITE" id="PS00018">
    <property type="entry name" value="EF_HAND_1"/>
    <property type="match status" value="1"/>
</dbReference>
<dbReference type="PANTHER" id="PTHR23048:SF0">
    <property type="entry name" value="CALMODULIN LIKE 3"/>
    <property type="match status" value="1"/>
</dbReference>
<dbReference type="InterPro" id="IPR050230">
    <property type="entry name" value="CALM/Myosin/TropC-like"/>
</dbReference>
<protein>
    <submittedName>
        <fullName evidence="6">EF-hand domain-containing protein</fullName>
    </submittedName>
</protein>
<dbReference type="CDD" id="cd00051">
    <property type="entry name" value="EFh"/>
    <property type="match status" value="1"/>
</dbReference>
<feature type="domain" description="EF-hand" evidence="3">
    <location>
        <begin position="48"/>
        <end position="83"/>
    </location>
</feature>
<dbReference type="InterPro" id="IPR018247">
    <property type="entry name" value="EF_Hand_1_Ca_BS"/>
</dbReference>
<dbReference type="Gene3D" id="1.10.238.10">
    <property type="entry name" value="EF-hand"/>
    <property type="match status" value="1"/>
</dbReference>
<dbReference type="PANTHER" id="PTHR23048">
    <property type="entry name" value="MYOSIN LIGHT CHAIN 1, 3"/>
    <property type="match status" value="1"/>
</dbReference>
<dbReference type="SMART" id="SM00054">
    <property type="entry name" value="EFh"/>
    <property type="match status" value="2"/>
</dbReference>
<dbReference type="InterPro" id="IPR011992">
    <property type="entry name" value="EF-hand-dom_pair"/>
</dbReference>
<evidence type="ECO:0000313" key="4">
    <source>
        <dbReference type="EMBL" id="VDN24149.1"/>
    </source>
</evidence>
<evidence type="ECO:0000313" key="5">
    <source>
        <dbReference type="Proteomes" id="UP000271098"/>
    </source>
</evidence>
<reference evidence="6" key="1">
    <citation type="submission" date="2016-06" db="UniProtKB">
        <authorList>
            <consortium name="WormBaseParasite"/>
        </authorList>
    </citation>
    <scope>IDENTIFICATION</scope>
</reference>
<reference evidence="4 5" key="2">
    <citation type="submission" date="2018-11" db="EMBL/GenBank/DDBJ databases">
        <authorList>
            <consortium name="Pathogen Informatics"/>
        </authorList>
    </citation>
    <scope>NUCLEOTIDE SEQUENCE [LARGE SCALE GENOMIC DNA]</scope>
</reference>
<dbReference type="Pfam" id="PF13499">
    <property type="entry name" value="EF-hand_7"/>
    <property type="match status" value="1"/>
</dbReference>
<keyword evidence="2" id="KW-0106">Calcium</keyword>
<proteinExistence type="predicted"/>
<sequence>MRSWCQIYAGNVVQHVLDLLTARCVPTPLKLLPILRREVAKNASNGELKEDDLRGIFKEFDLNGDGYIQKDELNAVMLKMGQCPTDDELNAMFSAADKDRDGNIDFSGICYSLSVLMSVASFLRLTYTNISICFYSMFDVRR</sequence>
<accession>A0A183E0D7</accession>
<dbReference type="WBParaSite" id="GPUH_0001444701-mRNA-1">
    <property type="protein sequence ID" value="GPUH_0001444701-mRNA-1"/>
    <property type="gene ID" value="GPUH_0001444701"/>
</dbReference>
<dbReference type="FunFam" id="1.10.238.10:FF:000003">
    <property type="entry name" value="Calmodulin A"/>
    <property type="match status" value="1"/>
</dbReference>
<dbReference type="SUPFAM" id="SSF47473">
    <property type="entry name" value="EF-hand"/>
    <property type="match status" value="1"/>
</dbReference>
<feature type="domain" description="EF-hand" evidence="3">
    <location>
        <begin position="84"/>
        <end position="119"/>
    </location>
</feature>
<name>A0A183E0D7_9BILA</name>
<evidence type="ECO:0000259" key="3">
    <source>
        <dbReference type="PROSITE" id="PS50222"/>
    </source>
</evidence>
<evidence type="ECO:0000313" key="6">
    <source>
        <dbReference type="WBParaSite" id="GPUH_0001444701-mRNA-1"/>
    </source>
</evidence>
<evidence type="ECO:0000256" key="2">
    <source>
        <dbReference type="ARBA" id="ARBA00022837"/>
    </source>
</evidence>
<dbReference type="InterPro" id="IPR002048">
    <property type="entry name" value="EF_hand_dom"/>
</dbReference>